<name>A0A0A2VCG9_BEABA</name>
<evidence type="ECO:0000313" key="4">
    <source>
        <dbReference type="Proteomes" id="UP000030106"/>
    </source>
</evidence>
<dbReference type="EMBL" id="ANFO01000965">
    <property type="protein sequence ID" value="KGQ05213.1"/>
    <property type="molecule type" value="Genomic_DNA"/>
</dbReference>
<dbReference type="OrthoDB" id="3501032at2759"/>
<feature type="compositionally biased region" description="Acidic residues" evidence="1">
    <location>
        <begin position="8"/>
        <end position="18"/>
    </location>
</feature>
<feature type="compositionally biased region" description="Acidic residues" evidence="1">
    <location>
        <begin position="557"/>
        <end position="570"/>
    </location>
</feature>
<protein>
    <recommendedName>
        <fullName evidence="2">2EXR domain-containing protein</fullName>
    </recommendedName>
</protein>
<evidence type="ECO:0000313" key="3">
    <source>
        <dbReference type="EMBL" id="KGQ05213.1"/>
    </source>
</evidence>
<feature type="domain" description="2EXR" evidence="2">
    <location>
        <begin position="58"/>
        <end position="159"/>
    </location>
</feature>
<evidence type="ECO:0000259" key="2">
    <source>
        <dbReference type="Pfam" id="PF20150"/>
    </source>
</evidence>
<feature type="compositionally biased region" description="Acidic residues" evidence="1">
    <location>
        <begin position="578"/>
        <end position="596"/>
    </location>
</feature>
<dbReference type="STRING" id="1245745.A0A0A2VCG9"/>
<organism evidence="3 4">
    <name type="scientific">Beauveria bassiana D1-5</name>
    <dbReference type="NCBI Taxonomy" id="1245745"/>
    <lineage>
        <taxon>Eukaryota</taxon>
        <taxon>Fungi</taxon>
        <taxon>Dikarya</taxon>
        <taxon>Ascomycota</taxon>
        <taxon>Pezizomycotina</taxon>
        <taxon>Sordariomycetes</taxon>
        <taxon>Hypocreomycetidae</taxon>
        <taxon>Hypocreales</taxon>
        <taxon>Cordycipitaceae</taxon>
        <taxon>Beauveria</taxon>
    </lineage>
</organism>
<gene>
    <name evidence="3" type="ORF">BBAD15_g9540</name>
</gene>
<evidence type="ECO:0000256" key="1">
    <source>
        <dbReference type="SAM" id="MobiDB-lite"/>
    </source>
</evidence>
<accession>A0A0A2VCG9</accession>
<dbReference type="PANTHER" id="PTHR35910">
    <property type="entry name" value="2EXR DOMAIN-CONTAINING PROTEIN"/>
    <property type="match status" value="1"/>
</dbReference>
<comment type="caution">
    <text evidence="3">The sequence shown here is derived from an EMBL/GenBank/DDBJ whole genome shotgun (WGS) entry which is preliminary data.</text>
</comment>
<sequence>MARAIVIDSDDSHDESEDSEARNNNVFFDEEALESAESTEDGSGSDEEESDEAVDPFPFTRLPPELRLRVWALFCPELLGAARVLDFNIQDSVSPTRTSPCKVIGPGLCLEDQTRALRCVLATNQQSRAFAKEKFPDELRLESDDGDELTLCVNLKTDIAMLDQAPDFSYQDAATPAKVNFDGFSESLINLALPLHDYSLYERETDVSSWLCKFGSLQRLFLYTEDDTLGGRRLKDDALRWCAVPEAHQYYMETFEKEPGYGENYTCVVCFPDPVRCPLFTRLYVPKWHTKFLFPSQENAFEEAGVSLFPMVHFNTEEALERYANFVTIVHLPLKVYGADEGSNADSYEEESDEDEEYQLNNLPNAYESDGIDDDEPEIFYDSDGVHFDDADSDDSGDAPRNPFSSPELSEAEENPPVRGHKRHVIVDSDDEDEHEPSNRPAKRKRLHVVEDSDEEQSVAEAEPQVIPSDSDEGPTKRRRVEIIDSDDESDVEGHDDQPQRISLEVRLQFSSRNRRGPSDEEDGADDDEEDDEEDEDDDDDEDDGEDGLIDTMAVESGEDDDEDDSEDGLIDTMAVESGEDDEEEDEEDKEDEEDG</sequence>
<feature type="compositionally biased region" description="Acidic residues" evidence="1">
    <location>
        <begin position="520"/>
        <end position="549"/>
    </location>
</feature>
<reference evidence="3 4" key="1">
    <citation type="submission" date="2012-10" db="EMBL/GenBank/DDBJ databases">
        <title>Genome sequencing and analysis of entomopathogenic fungi Beauveria bassiana D1-5.</title>
        <authorList>
            <person name="Li Q."/>
            <person name="Wang L."/>
            <person name="Zhang Z."/>
            <person name="Wang Q."/>
            <person name="Ren J."/>
            <person name="Wang M."/>
            <person name="Xu W."/>
            <person name="Wang J."/>
            <person name="Lu Y."/>
            <person name="Du Q."/>
            <person name="Sun Z."/>
        </authorList>
    </citation>
    <scope>NUCLEOTIDE SEQUENCE [LARGE SCALE GENOMIC DNA]</scope>
    <source>
        <strain evidence="3 4">D1-5</strain>
    </source>
</reference>
<dbReference type="InterPro" id="IPR045518">
    <property type="entry name" value="2EXR"/>
</dbReference>
<feature type="compositionally biased region" description="Acidic residues" evidence="1">
    <location>
        <begin position="28"/>
        <end position="54"/>
    </location>
</feature>
<dbReference type="AlphaFoldDB" id="A0A0A2VCG9"/>
<feature type="region of interest" description="Disordered" evidence="1">
    <location>
        <begin position="364"/>
        <end position="596"/>
    </location>
</feature>
<feature type="region of interest" description="Disordered" evidence="1">
    <location>
        <begin position="1"/>
        <end position="58"/>
    </location>
</feature>
<feature type="compositionally biased region" description="Acidic residues" evidence="1">
    <location>
        <begin position="370"/>
        <end position="381"/>
    </location>
</feature>
<dbReference type="Proteomes" id="UP000030106">
    <property type="component" value="Unassembled WGS sequence"/>
</dbReference>
<proteinExistence type="predicted"/>
<dbReference type="HOGENOM" id="CLU_015773_1_0_1"/>
<dbReference type="Pfam" id="PF20150">
    <property type="entry name" value="2EXR"/>
    <property type="match status" value="1"/>
</dbReference>
<dbReference type="eggNOG" id="ENOG502SWCQ">
    <property type="taxonomic scope" value="Eukaryota"/>
</dbReference>
<dbReference type="PANTHER" id="PTHR35910:SF1">
    <property type="entry name" value="2EXR DOMAIN-CONTAINING PROTEIN"/>
    <property type="match status" value="1"/>
</dbReference>